<accession>A0A1V6M206</accession>
<dbReference type="AlphaFoldDB" id="A0A1V6M206"/>
<evidence type="ECO:0000313" key="1">
    <source>
        <dbReference type="EMBL" id="OQD46422.1"/>
    </source>
</evidence>
<evidence type="ECO:0000313" key="2">
    <source>
        <dbReference type="Proteomes" id="UP000242219"/>
    </source>
</evidence>
<comment type="caution">
    <text evidence="1">The sequence shown here is derived from an EMBL/GenBank/DDBJ whole genome shotgun (WGS) entry which is preliminary data.</text>
</comment>
<gene>
    <name evidence="1" type="ORF">BIY37_03445</name>
</gene>
<organism evidence="1 2">
    <name type="scientific">Candidatus Brocadia sapporoensis</name>
    <dbReference type="NCBI Taxonomy" id="392547"/>
    <lineage>
        <taxon>Bacteria</taxon>
        <taxon>Pseudomonadati</taxon>
        <taxon>Planctomycetota</taxon>
        <taxon>Candidatus Brocadiia</taxon>
        <taxon>Candidatus Brocadiales</taxon>
        <taxon>Candidatus Brocadiaceae</taxon>
        <taxon>Candidatus Brocadia</taxon>
    </lineage>
</organism>
<protein>
    <submittedName>
        <fullName evidence="1">Uncharacterized protein</fullName>
    </submittedName>
</protein>
<proteinExistence type="predicted"/>
<dbReference type="RefSeq" id="WP_143299148.1">
    <property type="nucleotide sequence ID" value="NZ_MJUW02000038.1"/>
</dbReference>
<keyword evidence="2" id="KW-1185">Reference proteome</keyword>
<name>A0A1V6M206_9BACT</name>
<reference evidence="1 2" key="1">
    <citation type="journal article" date="2016" name="Genome Announc.">
        <title>Draft Genome Sequence of the Anaerobic Ammonium-Oxidizing Bacterium 'Candidatus Brocadia sp. 40'.</title>
        <authorList>
            <person name="Ali M."/>
            <person name="Haroon M.F."/>
            <person name="Narita Y."/>
            <person name="Zhang L."/>
            <person name="Rangel Shaw D."/>
            <person name="Okabe S."/>
            <person name="Saikaly P.E."/>
        </authorList>
    </citation>
    <scope>NUCLEOTIDE SEQUENCE [LARGE SCALE GENOMIC DNA]</scope>
    <source>
        <strain evidence="1 2">40</strain>
    </source>
</reference>
<sequence length="127" mass="14342">MITETMEKIMVIPPHWNVLLITDRRVTVDIEGHTQTTVPLEQFADGALRQMKAILLGKIHALVMERADICDDIAEINGVLDSRTNGRCGSGCKPEPARDACRNNTPPTPSQEAYLYPHFLLDKCWRR</sequence>
<dbReference type="EMBL" id="MJUW02000038">
    <property type="protein sequence ID" value="OQD46422.1"/>
    <property type="molecule type" value="Genomic_DNA"/>
</dbReference>
<dbReference type="Proteomes" id="UP000242219">
    <property type="component" value="Unassembled WGS sequence"/>
</dbReference>